<gene>
    <name evidence="1" type="ORF">EDD35_0696</name>
</gene>
<dbReference type="Proteomes" id="UP000274843">
    <property type="component" value="Unassembled WGS sequence"/>
</dbReference>
<evidence type="ECO:0000313" key="1">
    <source>
        <dbReference type="EMBL" id="ROS38421.1"/>
    </source>
</evidence>
<dbReference type="InterPro" id="IPR011990">
    <property type="entry name" value="TPR-like_helical_dom_sf"/>
</dbReference>
<dbReference type="EMBL" id="RKHY01000001">
    <property type="protein sequence ID" value="ROS38421.1"/>
    <property type="molecule type" value="Genomic_DNA"/>
</dbReference>
<reference evidence="1 2" key="1">
    <citation type="submission" date="2018-11" db="EMBL/GenBank/DDBJ databases">
        <title>Sequencing the genomes of 1000 actinobacteria strains.</title>
        <authorList>
            <person name="Klenk H.-P."/>
        </authorList>
    </citation>
    <scope>NUCLEOTIDE SEQUENCE [LARGE SCALE GENOMIC DNA]</scope>
    <source>
        <strain evidence="1 2">DSM 44348</strain>
    </source>
</reference>
<protein>
    <recommendedName>
        <fullName evidence="3">Tetratricopeptide repeat protein</fullName>
    </recommendedName>
</protein>
<dbReference type="Gene3D" id="1.25.40.10">
    <property type="entry name" value="Tetratricopeptide repeat domain"/>
    <property type="match status" value="1"/>
</dbReference>
<accession>A0A3N2GP92</accession>
<proteinExistence type="predicted"/>
<dbReference type="SUPFAM" id="SSF48452">
    <property type="entry name" value="TPR-like"/>
    <property type="match status" value="1"/>
</dbReference>
<evidence type="ECO:0000313" key="2">
    <source>
        <dbReference type="Proteomes" id="UP000274843"/>
    </source>
</evidence>
<comment type="caution">
    <text evidence="1">The sequence shown here is derived from an EMBL/GenBank/DDBJ whole genome shotgun (WGS) entry which is preliminary data.</text>
</comment>
<sequence length="385" mass="42519">MRANREPARTVLELKIRERGEALTEFLDYASRFARRTGESGTLSERNLKRLISGRKSDGSPIGLPRPATARLLERIFDLPIEQLLSPPDETQLSRAGTEDELRQRLRSSSRVDPQVIAVLKRQLDEIRRLDRQLGAIVVRDEVSIKVSQVSQLLSHSLSPRTRQQLAGLLAELCTLLGWQTLDAGNPEQAWRHYEQAKTAALESNDPQRLAHASAEQAFALLDIGETDAAVDTLAAARRTAERTASRHLRAWLAAAHGEALARGSDRSRALRAFDQAAALLPPGDAEPAEPYLALDDVHLSRWRGHALAQVGEPEAVQVLTSALDRLDPTFTRAEIGLRVDLSIALLKHDEHEEAAKHLGRAASMAASIGSQRQISRIRKTQLTP</sequence>
<name>A0A3N2GP92_9PSEU</name>
<evidence type="ECO:0008006" key="3">
    <source>
        <dbReference type="Google" id="ProtNLM"/>
    </source>
</evidence>
<keyword evidence="2" id="KW-1185">Reference proteome</keyword>
<dbReference type="AlphaFoldDB" id="A0A3N2GP92"/>
<organism evidence="1 2">
    <name type="scientific">Amycolatopsis thermoflava</name>
    <dbReference type="NCBI Taxonomy" id="84480"/>
    <lineage>
        <taxon>Bacteria</taxon>
        <taxon>Bacillati</taxon>
        <taxon>Actinomycetota</taxon>
        <taxon>Actinomycetes</taxon>
        <taxon>Pseudonocardiales</taxon>
        <taxon>Pseudonocardiaceae</taxon>
        <taxon>Amycolatopsis</taxon>
        <taxon>Amycolatopsis methanolica group</taxon>
    </lineage>
</organism>